<feature type="transmembrane region" description="Helical" evidence="6">
    <location>
        <begin position="786"/>
        <end position="806"/>
    </location>
</feature>
<dbReference type="PANTHER" id="PTHR33406:SF13">
    <property type="entry name" value="MEMBRANE PROTEIN YDFJ"/>
    <property type="match status" value="1"/>
</dbReference>
<organism evidence="8 9">
    <name type="scientific">Candidatus Borkfalkia ceftriaxoniphila</name>
    <dbReference type="NCBI Taxonomy" id="2508949"/>
    <lineage>
        <taxon>Bacteria</taxon>
        <taxon>Bacillati</taxon>
        <taxon>Bacillota</taxon>
        <taxon>Clostridia</taxon>
        <taxon>Christensenellales</taxon>
        <taxon>Christensenellaceae</taxon>
        <taxon>Candidatus Borkfalkia</taxon>
    </lineage>
</organism>
<name>A0A4Q2KGM5_9FIRM</name>
<evidence type="ECO:0000256" key="1">
    <source>
        <dbReference type="ARBA" id="ARBA00004651"/>
    </source>
</evidence>
<dbReference type="OrthoDB" id="9782006at2"/>
<keyword evidence="5 6" id="KW-0472">Membrane</keyword>
<dbReference type="RefSeq" id="WP_129225882.1">
    <property type="nucleotide sequence ID" value="NZ_SDOZ01000002.1"/>
</dbReference>
<dbReference type="InterPro" id="IPR050545">
    <property type="entry name" value="Mycobact_MmpL"/>
</dbReference>
<evidence type="ECO:0000256" key="4">
    <source>
        <dbReference type="ARBA" id="ARBA00022989"/>
    </source>
</evidence>
<dbReference type="Proteomes" id="UP000291269">
    <property type="component" value="Unassembled WGS sequence"/>
</dbReference>
<feature type="transmembrane region" description="Helical" evidence="6">
    <location>
        <begin position="215"/>
        <end position="236"/>
    </location>
</feature>
<evidence type="ECO:0000313" key="8">
    <source>
        <dbReference type="EMBL" id="RXZ62303.1"/>
    </source>
</evidence>
<feature type="transmembrane region" description="Helical" evidence="6">
    <location>
        <begin position="257"/>
        <end position="282"/>
    </location>
</feature>
<evidence type="ECO:0000256" key="2">
    <source>
        <dbReference type="ARBA" id="ARBA00022475"/>
    </source>
</evidence>
<dbReference type="PANTHER" id="PTHR33406">
    <property type="entry name" value="MEMBRANE PROTEIN MJ1562-RELATED"/>
    <property type="match status" value="1"/>
</dbReference>
<feature type="transmembrane region" description="Helical" evidence="6">
    <location>
        <begin position="294"/>
        <end position="317"/>
    </location>
</feature>
<dbReference type="InterPro" id="IPR004869">
    <property type="entry name" value="MMPL_dom"/>
</dbReference>
<reference evidence="8 9" key="1">
    <citation type="journal article" date="2019" name="Gut">
        <title>Antibiotics-induced monodominance of a novel gut bacterial order.</title>
        <authorList>
            <person name="Hildebrand F."/>
            <person name="Moitinho-Silva L."/>
            <person name="Blasche S."/>
            <person name="Jahn M.T."/>
            <person name="Gossmann T.I."/>
            <person name="Heuerta-Cepas J."/>
            <person name="Hercog R."/>
            <person name="Luetge M."/>
            <person name="Bahram M."/>
            <person name="Pryszlak A."/>
            <person name="Alves R.J."/>
            <person name="Waszak S.M."/>
            <person name="Zhu A."/>
            <person name="Ye L."/>
            <person name="Costea P.I."/>
            <person name="Aalvink S."/>
            <person name="Belzer C."/>
            <person name="Forslund S.K."/>
            <person name="Sunagawa S."/>
            <person name="Hentschel U."/>
            <person name="Merten C."/>
            <person name="Patil K.R."/>
            <person name="Benes V."/>
            <person name="Bork P."/>
        </authorList>
    </citation>
    <scope>NUCLEOTIDE SEQUENCE [LARGE SCALE GENOMIC DNA]</scope>
    <source>
        <strain evidence="8 9">HDS1380</strain>
    </source>
</reference>
<feature type="transmembrane region" description="Helical" evidence="6">
    <location>
        <begin position="853"/>
        <end position="878"/>
    </location>
</feature>
<evidence type="ECO:0000256" key="3">
    <source>
        <dbReference type="ARBA" id="ARBA00022692"/>
    </source>
</evidence>
<evidence type="ECO:0000256" key="6">
    <source>
        <dbReference type="SAM" id="Phobius"/>
    </source>
</evidence>
<protein>
    <recommendedName>
        <fullName evidence="7">Membrane transport protein MMPL domain-containing protein</fullName>
    </recommendedName>
</protein>
<gene>
    <name evidence="8" type="ORF">ESZ91_07880</name>
</gene>
<feature type="transmembrane region" description="Helical" evidence="6">
    <location>
        <begin position="812"/>
        <end position="832"/>
    </location>
</feature>
<dbReference type="EMBL" id="SDOZ01000002">
    <property type="protein sequence ID" value="RXZ62303.1"/>
    <property type="molecule type" value="Genomic_DNA"/>
</dbReference>
<dbReference type="Pfam" id="PF03176">
    <property type="entry name" value="MMPL"/>
    <property type="match status" value="2"/>
</dbReference>
<evidence type="ECO:0000259" key="7">
    <source>
        <dbReference type="Pfam" id="PF03176"/>
    </source>
</evidence>
<dbReference type="GO" id="GO:0005886">
    <property type="term" value="C:plasma membrane"/>
    <property type="evidence" value="ECO:0007669"/>
    <property type="project" value="UniProtKB-SubCell"/>
</dbReference>
<evidence type="ECO:0000313" key="9">
    <source>
        <dbReference type="Proteomes" id="UP000291269"/>
    </source>
</evidence>
<keyword evidence="9" id="KW-1185">Reference proteome</keyword>
<keyword evidence="4 6" id="KW-1133">Transmembrane helix</keyword>
<evidence type="ECO:0000256" key="5">
    <source>
        <dbReference type="ARBA" id="ARBA00023136"/>
    </source>
</evidence>
<dbReference type="Gene3D" id="1.20.1640.10">
    <property type="entry name" value="Multidrug efflux transporter AcrB transmembrane domain"/>
    <property type="match status" value="2"/>
</dbReference>
<feature type="transmembrane region" description="Helical" evidence="6">
    <location>
        <begin position="761"/>
        <end position="779"/>
    </location>
</feature>
<keyword evidence="3 6" id="KW-0812">Transmembrane</keyword>
<comment type="caution">
    <text evidence="8">The sequence shown here is derived from an EMBL/GenBank/DDBJ whole genome shotgun (WGS) entry which is preliminary data.</text>
</comment>
<feature type="transmembrane region" description="Helical" evidence="6">
    <location>
        <begin position="12"/>
        <end position="31"/>
    </location>
</feature>
<feature type="domain" description="Membrane transport protein MMPL" evidence="7">
    <location>
        <begin position="740"/>
        <end position="916"/>
    </location>
</feature>
<dbReference type="PROSITE" id="PS51257">
    <property type="entry name" value="PROKAR_LIPOPROTEIN"/>
    <property type="match status" value="1"/>
</dbReference>
<feature type="domain" description="Membrane transport protein MMPL" evidence="7">
    <location>
        <begin position="79"/>
        <end position="315"/>
    </location>
</feature>
<feature type="transmembrane region" description="Helical" evidence="6">
    <location>
        <begin position="349"/>
        <end position="367"/>
    </location>
</feature>
<feature type="transmembrane region" description="Helical" evidence="6">
    <location>
        <begin position="186"/>
        <end position="209"/>
    </location>
</feature>
<feature type="transmembrane region" description="Helical" evidence="6">
    <location>
        <begin position="884"/>
        <end position="912"/>
    </location>
</feature>
<comment type="subcellular location">
    <subcellularLocation>
        <location evidence="1">Cell membrane</location>
        <topology evidence="1">Multi-pass membrane protein</topology>
    </subcellularLocation>
</comment>
<feature type="transmembrane region" description="Helical" evidence="6">
    <location>
        <begin position="160"/>
        <end position="179"/>
    </location>
</feature>
<accession>A0A4Q2KGM5</accession>
<dbReference type="SUPFAM" id="SSF82866">
    <property type="entry name" value="Multidrug efflux transporter AcrB transmembrane domain"/>
    <property type="match status" value="2"/>
</dbReference>
<dbReference type="AlphaFoldDB" id="A0A4Q2KGM5"/>
<sequence length="931" mass="101026">MKKIADRIIKGKYVVFAVCAALLVVSCIFLPKIGVNYNLSDYLSKDTETRIALDIMEDEFGLTGNVQVMLSGVNESAAKEIKTMLSDIENVSQVEFDAESTNYFKDGKALYIVLIQGDDYSETAAEVISDIKEAVASYDAEFGGTAAQKQSQKEAITRQIPMILAICICIAYGILVVTTRSWLEPLLFLATAGMAVLINLGTNIIFGSISYITNSIAAILQLALAMDYSIMLLHSYHKNRETQPDPKRAMSDSIAECIKPVSASSLTTIAGLLALLFMSFSIGFDIGMVLMKGIVISALVSVTLFPCVILLFDKILIKTKLRAKNKKTKGEREHIAVRAHFLANVAKKGNLVIVPLVVALVAGAAFVQTGNVYTFTDSGAANDAIAQTFGNSNTVVLVYKSDEGVEKQQRFIDGLANYRFEDGRPALVGYSAYTNTVLEEYSVETAAEKLEIDEETVSQLFALYHLYDAPEILKMTMTEFLSAANGLVLNDPETQEMLPADMALTVQRLYTVNALMHSENTAAEFYETLTSGAMEGFADVTKEQIEFVYALYGKQQGIPADSAIEGNVLVDFMLSDPTIRIFLGSKLASVQDMSAVYQTFLKEGEYTFVEVAEELSALADSMQSMSGIPAVGADQISGVYFKILMNGGNIPASPVAARDLLGFVSENMDKNALLLYKMDDGMRAKVAASQKEIDRATELFLGDNYTRVLFNVDVPNDGAETYAFAEYANALAAEVFEGNGHVAGEIMSTSDLKQSFGSDQILIGVFTIVSIFLIVLIIFRSLSIPVLLVAVIQGAVWIFLSVFALASSPIFFMSYIVTNCILMGATIDYGILLSSNYVALRKKSEKFDALSGAVSAAMPTILSSGSVLMCCGFVIRIISSQNSIATVGLLLGVGTISSVVMIFFALPSLLYLCDKIVMKTTWGSRKKKGKE</sequence>
<keyword evidence="2" id="KW-1003">Cell membrane</keyword>
<proteinExistence type="predicted"/>